<keyword evidence="7" id="KW-1185">Reference proteome</keyword>
<dbReference type="OMA" id="WNDYHET"/>
<dbReference type="STRING" id="284590.Q6CMY1"/>
<feature type="transmembrane region" description="Helical" evidence="5">
    <location>
        <begin position="340"/>
        <end position="360"/>
    </location>
</feature>
<evidence type="ECO:0000256" key="4">
    <source>
        <dbReference type="ARBA" id="ARBA00023136"/>
    </source>
</evidence>
<proteinExistence type="predicted"/>
<dbReference type="FunCoup" id="Q6CMY1">
    <property type="interactions" value="24"/>
</dbReference>
<feature type="transmembrane region" description="Helical" evidence="5">
    <location>
        <begin position="92"/>
        <end position="115"/>
    </location>
</feature>
<feature type="transmembrane region" description="Helical" evidence="5">
    <location>
        <begin position="127"/>
        <end position="142"/>
    </location>
</feature>
<dbReference type="KEGG" id="kla:KLLA0_E16831g"/>
<feature type="transmembrane region" description="Helical" evidence="5">
    <location>
        <begin position="176"/>
        <end position="197"/>
    </location>
</feature>
<accession>Q6CMY1</accession>
<evidence type="ECO:0000256" key="2">
    <source>
        <dbReference type="ARBA" id="ARBA00022692"/>
    </source>
</evidence>
<feature type="transmembrane region" description="Helical" evidence="5">
    <location>
        <begin position="218"/>
        <end position="244"/>
    </location>
</feature>
<dbReference type="PANTHER" id="PTHR35779">
    <property type="entry name" value="PH-RESPONSE REGULATOR PROTEIN PALH/RIM21"/>
    <property type="match status" value="1"/>
</dbReference>
<dbReference type="PaxDb" id="284590-Q6CMY1"/>
<dbReference type="GO" id="GO:0071467">
    <property type="term" value="P:cellular response to pH"/>
    <property type="evidence" value="ECO:0007669"/>
    <property type="project" value="TreeGrafter"/>
</dbReference>
<evidence type="ECO:0000256" key="1">
    <source>
        <dbReference type="ARBA" id="ARBA00004141"/>
    </source>
</evidence>
<dbReference type="Proteomes" id="UP000000598">
    <property type="component" value="Chromosome E"/>
</dbReference>
<keyword evidence="3 5" id="KW-1133">Transmembrane helix</keyword>
<feature type="transmembrane region" description="Helical" evidence="5">
    <location>
        <begin position="309"/>
        <end position="328"/>
    </location>
</feature>
<evidence type="ECO:0000313" key="6">
    <source>
        <dbReference type="EMBL" id="CAG99795.1"/>
    </source>
</evidence>
<protein>
    <submittedName>
        <fullName evidence="6">KLLA0E16831p</fullName>
    </submittedName>
</protein>
<dbReference type="AlphaFoldDB" id="Q6CMY1"/>
<evidence type="ECO:0000256" key="3">
    <source>
        <dbReference type="ARBA" id="ARBA00022989"/>
    </source>
</evidence>
<organism evidence="6 7">
    <name type="scientific">Kluyveromyces lactis (strain ATCC 8585 / CBS 2359 / DSM 70799 / NBRC 1267 / NRRL Y-1140 / WM37)</name>
    <name type="common">Yeast</name>
    <name type="synonym">Candida sphaerica</name>
    <dbReference type="NCBI Taxonomy" id="284590"/>
    <lineage>
        <taxon>Eukaryota</taxon>
        <taxon>Fungi</taxon>
        <taxon>Dikarya</taxon>
        <taxon>Ascomycota</taxon>
        <taxon>Saccharomycotina</taxon>
        <taxon>Saccharomycetes</taxon>
        <taxon>Saccharomycetales</taxon>
        <taxon>Saccharomycetaceae</taxon>
        <taxon>Kluyveromyces</taxon>
    </lineage>
</organism>
<keyword evidence="4 5" id="KW-0472">Membrane</keyword>
<dbReference type="EMBL" id="CR382125">
    <property type="protein sequence ID" value="CAG99795.1"/>
    <property type="molecule type" value="Genomic_DNA"/>
</dbReference>
<dbReference type="GO" id="GO:0005886">
    <property type="term" value="C:plasma membrane"/>
    <property type="evidence" value="ECO:0007669"/>
    <property type="project" value="TreeGrafter"/>
</dbReference>
<sequence length="482" mass="56067">MLGGTAMADTSWLKPLVSQFNCEGYLLNSGSFRSVNSLINDTDIWNQTMNYPAWYANCTDSDETSIFIDALADLSKEFSFVPQKNVFISGNLVIAFVLSGVCIGGWMLFLLLFLLPSTNHNRQKRMVHLYVLYFSIVQTVIWKKTNDEVFEIQYISNYQDSLAFDKMILEVTWSKVVRFFSLVFCNVNWIIVIYYLCSRSRGISRRWRRSMPRWLRDLNAVHWIMSLVVILCLLHVIFFGIQLFQGENRAQTSISIVFRVSQLSLFTLFLLVTIWYSYHSLKSASASVDHQGMSIFRRLLLFVHEYKEIIPLLIYNVAVYMLLYVVAILQIRQGEPSSHWIHFVIAFLRILIFVNAWGLIGKLEEREQKVSKKSLLGRKINNNDRFFVDPKINYGETKQYLSSPNETKLPKRPRLSKSYRNIFHSNGSFRNNDAESSSEFFNLQDMANKNANKPQFTDRIVSDTESVDTMLTRNVIYDHDAN</sequence>
<gene>
    <name evidence="6" type="ORF">KLLA0_E16831g</name>
</gene>
<name>Q6CMY1_KLULA</name>
<dbReference type="Pfam" id="PF08733">
    <property type="entry name" value="PalH"/>
    <property type="match status" value="1"/>
</dbReference>
<dbReference type="InParanoid" id="Q6CMY1"/>
<reference evidence="6 7" key="1">
    <citation type="journal article" date="2004" name="Nature">
        <title>Genome evolution in yeasts.</title>
        <authorList>
            <consortium name="Genolevures"/>
            <person name="Dujon B."/>
            <person name="Sherman D."/>
            <person name="Fischer G."/>
            <person name="Durrens P."/>
            <person name="Casaregola S."/>
            <person name="Lafontaine I."/>
            <person name="de Montigny J."/>
            <person name="Marck C."/>
            <person name="Neuveglise C."/>
            <person name="Talla E."/>
            <person name="Goffard N."/>
            <person name="Frangeul L."/>
            <person name="Aigle M."/>
            <person name="Anthouard V."/>
            <person name="Babour A."/>
            <person name="Barbe V."/>
            <person name="Barnay S."/>
            <person name="Blanchin S."/>
            <person name="Beckerich J.M."/>
            <person name="Beyne E."/>
            <person name="Bleykasten C."/>
            <person name="Boisrame A."/>
            <person name="Boyer J."/>
            <person name="Cattolico L."/>
            <person name="Confanioleri F."/>
            <person name="de Daruvar A."/>
            <person name="Despons L."/>
            <person name="Fabre E."/>
            <person name="Fairhead C."/>
            <person name="Ferry-Dumazet H."/>
            <person name="Groppi A."/>
            <person name="Hantraye F."/>
            <person name="Hennequin C."/>
            <person name="Jauniaux N."/>
            <person name="Joyet P."/>
            <person name="Kachouri R."/>
            <person name="Kerrest A."/>
            <person name="Koszul R."/>
            <person name="Lemaire M."/>
            <person name="Lesur I."/>
            <person name="Ma L."/>
            <person name="Muller H."/>
            <person name="Nicaud J.M."/>
            <person name="Nikolski M."/>
            <person name="Oztas S."/>
            <person name="Ozier-Kalogeropoulos O."/>
            <person name="Pellenz S."/>
            <person name="Potier S."/>
            <person name="Richard G.F."/>
            <person name="Straub M.L."/>
            <person name="Suleau A."/>
            <person name="Swennene D."/>
            <person name="Tekaia F."/>
            <person name="Wesolowski-Louvel M."/>
            <person name="Westhof E."/>
            <person name="Wirth B."/>
            <person name="Zeniou-Meyer M."/>
            <person name="Zivanovic I."/>
            <person name="Bolotin-Fukuhara M."/>
            <person name="Thierry A."/>
            <person name="Bouchier C."/>
            <person name="Caudron B."/>
            <person name="Scarpelli C."/>
            <person name="Gaillardin C."/>
            <person name="Weissenbach J."/>
            <person name="Wincker P."/>
            <person name="Souciet J.L."/>
        </authorList>
    </citation>
    <scope>NUCLEOTIDE SEQUENCE [LARGE SCALE GENOMIC DNA]</scope>
    <source>
        <strain evidence="7">ATCC 8585 / CBS 2359 / DSM 70799 / NBRC 1267 / NRRL Y-1140 / WM37</strain>
    </source>
</reference>
<keyword evidence="2 5" id="KW-0812">Transmembrane</keyword>
<comment type="subcellular location">
    <subcellularLocation>
        <location evidence="1">Membrane</location>
        <topology evidence="1">Multi-pass membrane protein</topology>
    </subcellularLocation>
</comment>
<evidence type="ECO:0000256" key="5">
    <source>
        <dbReference type="SAM" id="Phobius"/>
    </source>
</evidence>
<evidence type="ECO:0000313" key="7">
    <source>
        <dbReference type="Proteomes" id="UP000000598"/>
    </source>
</evidence>
<dbReference type="eggNOG" id="ENOG502RJKI">
    <property type="taxonomic scope" value="Eukaryota"/>
</dbReference>
<dbReference type="HOGENOM" id="CLU_031414_1_0_1"/>
<feature type="transmembrane region" description="Helical" evidence="5">
    <location>
        <begin position="256"/>
        <end position="278"/>
    </location>
</feature>
<dbReference type="PANTHER" id="PTHR35779:SF2">
    <property type="entry name" value="PROTEIN DFG16"/>
    <property type="match status" value="1"/>
</dbReference>
<dbReference type="InterPro" id="IPR014844">
    <property type="entry name" value="PalH"/>
</dbReference>